<dbReference type="Gene3D" id="1.10.340.30">
    <property type="entry name" value="Hypothetical protein, domain 2"/>
    <property type="match status" value="1"/>
</dbReference>
<accession>Q7BD32</accession>
<dbReference type="GO" id="GO:0034039">
    <property type="term" value="F:8-oxo-7,8-dihydroguanine DNA N-glycosylase activity"/>
    <property type="evidence" value="ECO:0007669"/>
    <property type="project" value="TreeGrafter"/>
</dbReference>
<comment type="cofactor">
    <cofactor evidence="2">
        <name>[4Fe-4S] cluster</name>
        <dbReference type="ChEBI" id="CHEBI:49883"/>
    </cofactor>
</comment>
<name>Q7BD32_DEIRD</name>
<dbReference type="AlphaFoldDB" id="Q7BD32"/>
<dbReference type="SMART" id="SM00478">
    <property type="entry name" value="ENDO3c"/>
    <property type="match status" value="1"/>
</dbReference>
<dbReference type="InterPro" id="IPR023170">
    <property type="entry name" value="HhH_base_excis_C"/>
</dbReference>
<dbReference type="InterPro" id="IPR003651">
    <property type="entry name" value="Endonuclease3_FeS-loop_motif"/>
</dbReference>
<keyword evidence="11" id="KW-0411">Iron-sulfur</keyword>
<keyword evidence="9" id="KW-0378">Hydrolase</keyword>
<dbReference type="GO" id="GO:0051539">
    <property type="term" value="F:4 iron, 4 sulfur cluster binding"/>
    <property type="evidence" value="ECO:0007669"/>
    <property type="project" value="UniProtKB-KW"/>
</dbReference>
<dbReference type="NCBIfam" id="TIGR01084">
    <property type="entry name" value="mutY"/>
    <property type="match status" value="1"/>
</dbReference>
<evidence type="ECO:0000256" key="4">
    <source>
        <dbReference type="ARBA" id="ARBA00012045"/>
    </source>
</evidence>
<dbReference type="Gene3D" id="1.10.1670.10">
    <property type="entry name" value="Helix-hairpin-Helix base-excision DNA repair enzymes (C-terminal)"/>
    <property type="match status" value="1"/>
</dbReference>
<keyword evidence="12" id="KW-0234">DNA repair</keyword>
<evidence type="ECO:0000256" key="5">
    <source>
        <dbReference type="ARBA" id="ARBA00022023"/>
    </source>
</evidence>
<proteinExistence type="inferred from homology"/>
<evidence type="ECO:0000313" key="15">
    <source>
        <dbReference type="EMBL" id="AAL26976.1"/>
    </source>
</evidence>
<keyword evidence="7" id="KW-0479">Metal-binding</keyword>
<keyword evidence="10" id="KW-0408">Iron</keyword>
<dbReference type="InterPro" id="IPR005760">
    <property type="entry name" value="A/G_AdeGlyc_MutY"/>
</dbReference>
<evidence type="ECO:0000256" key="3">
    <source>
        <dbReference type="ARBA" id="ARBA00008343"/>
    </source>
</evidence>
<evidence type="ECO:0000256" key="9">
    <source>
        <dbReference type="ARBA" id="ARBA00022801"/>
    </source>
</evidence>
<dbReference type="EMBL" id="AF377342">
    <property type="protein sequence ID" value="AAL26976.1"/>
    <property type="molecule type" value="Genomic_DNA"/>
</dbReference>
<comment type="catalytic activity">
    <reaction evidence="1">
        <text>Hydrolyzes free adenine bases from 7,8-dihydro-8-oxoguanine:adenine mismatched double-stranded DNA, leaving an apurinic site.</text>
        <dbReference type="EC" id="3.2.2.31"/>
    </reaction>
</comment>
<dbReference type="OMA" id="EADWLWY"/>
<dbReference type="SMART" id="SM00525">
    <property type="entry name" value="FES"/>
    <property type="match status" value="1"/>
</dbReference>
<evidence type="ECO:0000256" key="2">
    <source>
        <dbReference type="ARBA" id="ARBA00001966"/>
    </source>
</evidence>
<feature type="non-terminal residue" evidence="15">
    <location>
        <position position="363"/>
    </location>
</feature>
<feature type="domain" description="HhH-GPD" evidence="14">
    <location>
        <begin position="56"/>
        <end position="199"/>
    </location>
</feature>
<keyword evidence="6" id="KW-0004">4Fe-4S</keyword>
<dbReference type="PANTHER" id="PTHR42944:SF1">
    <property type="entry name" value="ADENINE DNA GLYCOSYLASE"/>
    <property type="match status" value="1"/>
</dbReference>
<dbReference type="GO" id="GO:0032357">
    <property type="term" value="F:oxidized purine DNA binding"/>
    <property type="evidence" value="ECO:0007669"/>
    <property type="project" value="TreeGrafter"/>
</dbReference>
<dbReference type="GO" id="GO:0046872">
    <property type="term" value="F:metal ion binding"/>
    <property type="evidence" value="ECO:0007669"/>
    <property type="project" value="UniProtKB-KW"/>
</dbReference>
<dbReference type="PANTHER" id="PTHR42944">
    <property type="entry name" value="ADENINE DNA GLYCOSYLASE"/>
    <property type="match status" value="1"/>
</dbReference>
<dbReference type="InterPro" id="IPR044298">
    <property type="entry name" value="MIG/MutY"/>
</dbReference>
<evidence type="ECO:0000256" key="10">
    <source>
        <dbReference type="ARBA" id="ARBA00023004"/>
    </source>
</evidence>
<keyword evidence="8" id="KW-0227">DNA damage</keyword>
<evidence type="ECO:0000256" key="7">
    <source>
        <dbReference type="ARBA" id="ARBA00022723"/>
    </source>
</evidence>
<dbReference type="PROSITE" id="PS00764">
    <property type="entry name" value="ENDONUCLEASE_III_1"/>
    <property type="match status" value="1"/>
</dbReference>
<dbReference type="EC" id="3.2.2.31" evidence="4"/>
<organism evidence="15">
    <name type="scientific">Deinococcus radiodurans</name>
    <dbReference type="NCBI Taxonomy" id="1299"/>
    <lineage>
        <taxon>Bacteria</taxon>
        <taxon>Thermotogati</taxon>
        <taxon>Deinococcota</taxon>
        <taxon>Deinococci</taxon>
        <taxon>Deinococcales</taxon>
        <taxon>Deinococcaceae</taxon>
        <taxon>Deinococcus</taxon>
    </lineage>
</organism>
<evidence type="ECO:0000256" key="12">
    <source>
        <dbReference type="ARBA" id="ARBA00023204"/>
    </source>
</evidence>
<dbReference type="GO" id="GO:0035485">
    <property type="term" value="F:adenine/guanine mispair binding"/>
    <property type="evidence" value="ECO:0007669"/>
    <property type="project" value="TreeGrafter"/>
</dbReference>
<dbReference type="InterPro" id="IPR011257">
    <property type="entry name" value="DNA_glycosylase"/>
</dbReference>
<dbReference type="GO" id="GO:0006298">
    <property type="term" value="P:mismatch repair"/>
    <property type="evidence" value="ECO:0007669"/>
    <property type="project" value="TreeGrafter"/>
</dbReference>
<dbReference type="PIR" id="A75294">
    <property type="entry name" value="A75294"/>
</dbReference>
<evidence type="ECO:0000256" key="6">
    <source>
        <dbReference type="ARBA" id="ARBA00022485"/>
    </source>
</evidence>
<dbReference type="InterPro" id="IPR015797">
    <property type="entry name" value="NUDIX_hydrolase-like_dom_sf"/>
</dbReference>
<dbReference type="SUPFAM" id="SSF48150">
    <property type="entry name" value="DNA-glycosylase"/>
    <property type="match status" value="1"/>
</dbReference>
<dbReference type="Pfam" id="PF14815">
    <property type="entry name" value="NUDIX_4"/>
    <property type="match status" value="1"/>
</dbReference>
<evidence type="ECO:0000259" key="14">
    <source>
        <dbReference type="SMART" id="SM00478"/>
    </source>
</evidence>
<dbReference type="InterPro" id="IPR029119">
    <property type="entry name" value="MutY_C"/>
</dbReference>
<dbReference type="GeneID" id="69518536"/>
<dbReference type="CDD" id="cd00056">
    <property type="entry name" value="ENDO3c"/>
    <property type="match status" value="1"/>
</dbReference>
<evidence type="ECO:0000256" key="13">
    <source>
        <dbReference type="ARBA" id="ARBA00023295"/>
    </source>
</evidence>
<dbReference type="GO" id="GO:0000701">
    <property type="term" value="F:purine-specific mismatch base pair DNA N-glycosylase activity"/>
    <property type="evidence" value="ECO:0007669"/>
    <property type="project" value="UniProtKB-EC"/>
</dbReference>
<keyword evidence="13" id="KW-0326">Glycosidase</keyword>
<sequence length="363" mass="39389">MTLPVSASGPAPFSPEVGALRRDLLGWFDRAGRDLPWRLGDEGRRDPYRVWVAEILLQQTQVARGLGYYERFLEAFPTVQALAAAPQDAVLKAWEGCGYYARARNLHRAAAIIDEQGFPQDYAGWLALPGVGPYTAAAVSSLALGEPRAVNDGNVRRVLSRLRAEAHPSDKWVQEQADRLLDPARPGAWNEAVMDLGATICVPKSPACDRCPVSAHCAAYQLGQPGDFPAPKARPQAREVRAVALLIGDAEYAVLEKREGSLLGGLFGLPLEEIGARETAADALARLQARLGAEVKECLGTVQHGMTHRRLSVEVYRAEADRPRQPVRGAALSRLDHKALDVWRQRQAGLFGAALDSSPLGEA</sequence>
<comment type="similarity">
    <text evidence="3">Belongs to the Nth/MutY family.</text>
</comment>
<protein>
    <recommendedName>
        <fullName evidence="5">Adenine DNA glycosylase</fullName>
        <ecNumber evidence="4">3.2.2.31</ecNumber>
    </recommendedName>
</protein>
<dbReference type="Pfam" id="PF00730">
    <property type="entry name" value="HhH-GPD"/>
    <property type="match status" value="1"/>
</dbReference>
<dbReference type="RefSeq" id="WP_010888913.1">
    <property type="nucleotide sequence ID" value="NZ_CBCRWM010000112.1"/>
</dbReference>
<dbReference type="SUPFAM" id="SSF55811">
    <property type="entry name" value="Nudix"/>
    <property type="match status" value="1"/>
</dbReference>
<dbReference type="InterPro" id="IPR003265">
    <property type="entry name" value="HhH-GPD_domain"/>
</dbReference>
<reference evidence="15" key="1">
    <citation type="journal article" date="2001" name="J. Bacteriol.">
        <title>Molecular cloning and functional analysis of the MutY homolog of Deinococcus radiodurans.</title>
        <authorList>
            <person name="Li X."/>
            <person name="Lu A.L."/>
        </authorList>
    </citation>
    <scope>NUCLEOTIDE SEQUENCE</scope>
    <source>
        <strain evidence="15">R1</strain>
    </source>
</reference>
<evidence type="ECO:0000256" key="11">
    <source>
        <dbReference type="ARBA" id="ARBA00023014"/>
    </source>
</evidence>
<dbReference type="GO" id="GO:0006284">
    <property type="term" value="P:base-excision repair"/>
    <property type="evidence" value="ECO:0007669"/>
    <property type="project" value="InterPro"/>
</dbReference>
<evidence type="ECO:0000256" key="1">
    <source>
        <dbReference type="ARBA" id="ARBA00000843"/>
    </source>
</evidence>
<dbReference type="InterPro" id="IPR004035">
    <property type="entry name" value="Endouclease-III_FeS-bd_BS"/>
</dbReference>
<evidence type="ECO:0000256" key="8">
    <source>
        <dbReference type="ARBA" id="ARBA00022763"/>
    </source>
</evidence>
<dbReference type="Gene3D" id="3.90.79.10">
    <property type="entry name" value="Nucleoside Triphosphate Pyrophosphohydrolase"/>
    <property type="match status" value="1"/>
</dbReference>